<dbReference type="AlphaFoldDB" id="A0AA88R639"/>
<evidence type="ECO:0000256" key="1">
    <source>
        <dbReference type="SAM" id="MobiDB-lite"/>
    </source>
</evidence>
<proteinExistence type="predicted"/>
<name>A0AA88R639_9ASTE</name>
<feature type="region of interest" description="Disordered" evidence="1">
    <location>
        <begin position="1"/>
        <end position="22"/>
    </location>
</feature>
<dbReference type="EMBL" id="JAVXUO010001488">
    <property type="protein sequence ID" value="KAK2981867.1"/>
    <property type="molecule type" value="Genomic_DNA"/>
</dbReference>
<gene>
    <name evidence="2" type="ORF">RJ640_010384</name>
</gene>
<protein>
    <submittedName>
        <fullName evidence="2">Uncharacterized protein</fullName>
    </submittedName>
</protein>
<evidence type="ECO:0000313" key="2">
    <source>
        <dbReference type="EMBL" id="KAK2981867.1"/>
    </source>
</evidence>
<accession>A0AA88R639</accession>
<sequence>MGGFVGGGGTIGSVEGTGAGEGALDSTTIEKCPCWNVEHLLPETKLLKLTRPCKSNQTHFAVDPSGTDFTSGNIIDMGEPVAKISNSGKYFAERFEAS</sequence>
<reference evidence="2" key="1">
    <citation type="submission" date="2022-12" db="EMBL/GenBank/DDBJ databases">
        <title>Draft genome assemblies for two species of Escallonia (Escalloniales).</title>
        <authorList>
            <person name="Chanderbali A."/>
            <person name="Dervinis C."/>
            <person name="Anghel I."/>
            <person name="Soltis D."/>
            <person name="Soltis P."/>
            <person name="Zapata F."/>
        </authorList>
    </citation>
    <scope>NUCLEOTIDE SEQUENCE</scope>
    <source>
        <strain evidence="2">UCBG92.1500</strain>
        <tissue evidence="2">Leaf</tissue>
    </source>
</reference>
<organism evidence="2 3">
    <name type="scientific">Escallonia rubra</name>
    <dbReference type="NCBI Taxonomy" id="112253"/>
    <lineage>
        <taxon>Eukaryota</taxon>
        <taxon>Viridiplantae</taxon>
        <taxon>Streptophyta</taxon>
        <taxon>Embryophyta</taxon>
        <taxon>Tracheophyta</taxon>
        <taxon>Spermatophyta</taxon>
        <taxon>Magnoliopsida</taxon>
        <taxon>eudicotyledons</taxon>
        <taxon>Gunneridae</taxon>
        <taxon>Pentapetalae</taxon>
        <taxon>asterids</taxon>
        <taxon>campanulids</taxon>
        <taxon>Escalloniales</taxon>
        <taxon>Escalloniaceae</taxon>
        <taxon>Escallonia</taxon>
    </lineage>
</organism>
<feature type="compositionally biased region" description="Gly residues" evidence="1">
    <location>
        <begin position="1"/>
        <end position="21"/>
    </location>
</feature>
<dbReference type="Proteomes" id="UP001187471">
    <property type="component" value="Unassembled WGS sequence"/>
</dbReference>
<keyword evidence="3" id="KW-1185">Reference proteome</keyword>
<evidence type="ECO:0000313" key="3">
    <source>
        <dbReference type="Proteomes" id="UP001187471"/>
    </source>
</evidence>
<comment type="caution">
    <text evidence="2">The sequence shown here is derived from an EMBL/GenBank/DDBJ whole genome shotgun (WGS) entry which is preliminary data.</text>
</comment>